<dbReference type="Proteomes" id="UP000222531">
    <property type="component" value="Unassembled WGS sequence"/>
</dbReference>
<name>A0A2G1XKQ1_STRCJ</name>
<evidence type="ECO:0000256" key="1">
    <source>
        <dbReference type="SAM" id="MobiDB-lite"/>
    </source>
</evidence>
<evidence type="ECO:0000259" key="2">
    <source>
        <dbReference type="Pfam" id="PF20568"/>
    </source>
</evidence>
<dbReference type="AlphaFoldDB" id="A0A2G1XKQ1"/>
<evidence type="ECO:0000313" key="4">
    <source>
        <dbReference type="Proteomes" id="UP000222531"/>
    </source>
</evidence>
<proteinExistence type="predicted"/>
<feature type="compositionally biased region" description="Pro residues" evidence="1">
    <location>
        <begin position="243"/>
        <end position="254"/>
    </location>
</feature>
<dbReference type="InterPro" id="IPR046704">
    <property type="entry name" value="DUF6777"/>
</dbReference>
<keyword evidence="4" id="KW-1185">Reference proteome</keyword>
<sequence length="297" mass="30763">MLVAAGLAVFFLRQGKGPGEVFLQAASSHGRDPFTASTALSGGGAEAASPAHAGGTSDSARSIQGGTEGLFGGTRNVSSCDVDRQINFLTKDQAKLRGFAGVVGRDPGDVPAYLRSLTPVQLRADTRVTNHGWRNGSVTSFQSVLQAGTAVLADERGMPKVRCACGNPLTEPVAVQGAPKPQGDTWPAYRPADVVVVTEAESDLKFFVLYDAATREWFKRPVGTRGDEDELMGEPPKGGGLPTSPPKPTAPAPGPATSKAATTPEKKTTPPTTAPPTTKPPTTTTPPTEHPTTSPPT</sequence>
<feature type="compositionally biased region" description="Polar residues" evidence="1">
    <location>
        <begin position="56"/>
        <end position="65"/>
    </location>
</feature>
<reference evidence="3 4" key="1">
    <citation type="journal article" date="2017" name="Biochemistry">
        <title>Identification of the Biosynthetic Pathway for the Antibiotic Bicyclomycin.</title>
        <authorList>
            <person name="Patteson J."/>
            <person name="Cai W."/>
            <person name="Johnson R.A."/>
            <person name="Santa Maria K."/>
            <person name="Li B."/>
        </authorList>
    </citation>
    <scope>NUCLEOTIDE SEQUENCE [LARGE SCALE GENOMIC DNA]</scope>
    <source>
        <strain evidence="3 4">ATCC 21532</strain>
    </source>
</reference>
<feature type="region of interest" description="Disordered" evidence="1">
    <location>
        <begin position="221"/>
        <end position="297"/>
    </location>
</feature>
<feature type="domain" description="DUF6777" evidence="2">
    <location>
        <begin position="61"/>
        <end position="223"/>
    </location>
</feature>
<gene>
    <name evidence="3" type="ORF">BLA24_11555</name>
</gene>
<accession>A0A2G1XKQ1</accession>
<comment type="caution">
    <text evidence="3">The sequence shown here is derived from an EMBL/GenBank/DDBJ whole genome shotgun (WGS) entry which is preliminary data.</text>
</comment>
<dbReference type="EMBL" id="NHZO01000136">
    <property type="protein sequence ID" value="PHQ51719.1"/>
    <property type="molecule type" value="Genomic_DNA"/>
</dbReference>
<feature type="region of interest" description="Disordered" evidence="1">
    <location>
        <begin position="34"/>
        <end position="68"/>
    </location>
</feature>
<feature type="compositionally biased region" description="Low complexity" evidence="1">
    <location>
        <begin position="280"/>
        <end position="297"/>
    </location>
</feature>
<dbReference type="Pfam" id="PF20568">
    <property type="entry name" value="DUF6777"/>
    <property type="match status" value="1"/>
</dbReference>
<protein>
    <recommendedName>
        <fullName evidence="2">DUF6777 domain-containing protein</fullName>
    </recommendedName>
</protein>
<organism evidence="3 4">
    <name type="scientific">Streptomyces cinnamoneus</name>
    <name type="common">Streptoverticillium cinnamoneum</name>
    <dbReference type="NCBI Taxonomy" id="53446"/>
    <lineage>
        <taxon>Bacteria</taxon>
        <taxon>Bacillati</taxon>
        <taxon>Actinomycetota</taxon>
        <taxon>Actinomycetes</taxon>
        <taxon>Kitasatosporales</taxon>
        <taxon>Streptomycetaceae</taxon>
        <taxon>Streptomyces</taxon>
        <taxon>Streptomyces cinnamoneus group</taxon>
    </lineage>
</organism>
<evidence type="ECO:0000313" key="3">
    <source>
        <dbReference type="EMBL" id="PHQ51719.1"/>
    </source>
</evidence>